<name>E4XX90_OIKDI</name>
<evidence type="ECO:0000259" key="1">
    <source>
        <dbReference type="PROSITE" id="PS50011"/>
    </source>
</evidence>
<dbReference type="SUPFAM" id="SSF56112">
    <property type="entry name" value="Protein kinase-like (PK-like)"/>
    <property type="match status" value="1"/>
</dbReference>
<dbReference type="InterPro" id="IPR008271">
    <property type="entry name" value="Ser/Thr_kinase_AS"/>
</dbReference>
<dbReference type="InterPro" id="IPR000719">
    <property type="entry name" value="Prot_kinase_dom"/>
</dbReference>
<gene>
    <name evidence="2" type="ORF">GSOID_T00007271001</name>
</gene>
<accession>E4XX90</accession>
<dbReference type="PROSITE" id="PS50011">
    <property type="entry name" value="PROTEIN_KINASE_DOM"/>
    <property type="match status" value="1"/>
</dbReference>
<reference evidence="2" key="1">
    <citation type="journal article" date="2010" name="Science">
        <title>Plasticity of animal genome architecture unmasked by rapid evolution of a pelagic tunicate.</title>
        <authorList>
            <person name="Denoeud F."/>
            <person name="Henriet S."/>
            <person name="Mungpakdee S."/>
            <person name="Aury J.M."/>
            <person name="Da Silva C."/>
            <person name="Brinkmann H."/>
            <person name="Mikhaleva J."/>
            <person name="Olsen L.C."/>
            <person name="Jubin C."/>
            <person name="Canestro C."/>
            <person name="Bouquet J.M."/>
            <person name="Danks G."/>
            <person name="Poulain J."/>
            <person name="Campsteijn C."/>
            <person name="Adamski M."/>
            <person name="Cross I."/>
            <person name="Yadetie F."/>
            <person name="Muffato M."/>
            <person name="Louis A."/>
            <person name="Butcher S."/>
            <person name="Tsagkogeorga G."/>
            <person name="Konrad A."/>
            <person name="Singh S."/>
            <person name="Jensen M.F."/>
            <person name="Cong E.H."/>
            <person name="Eikeseth-Otteraa H."/>
            <person name="Noel B."/>
            <person name="Anthouard V."/>
            <person name="Porcel B.M."/>
            <person name="Kachouri-Lafond R."/>
            <person name="Nishino A."/>
            <person name="Ugolini M."/>
            <person name="Chourrout P."/>
            <person name="Nishida H."/>
            <person name="Aasland R."/>
            <person name="Huzurbazar S."/>
            <person name="Westhof E."/>
            <person name="Delsuc F."/>
            <person name="Lehrach H."/>
            <person name="Reinhardt R."/>
            <person name="Weissenbach J."/>
            <person name="Roy S.W."/>
            <person name="Artiguenave F."/>
            <person name="Postlethwait J.H."/>
            <person name="Manak J.R."/>
            <person name="Thompson E.M."/>
            <person name="Jaillon O."/>
            <person name="Du Pasquier L."/>
            <person name="Boudinot P."/>
            <person name="Liberles D.A."/>
            <person name="Volff J.N."/>
            <person name="Philippe H."/>
            <person name="Lenhard B."/>
            <person name="Roest Crollius H."/>
            <person name="Wincker P."/>
            <person name="Chourrout D."/>
        </authorList>
    </citation>
    <scope>NUCLEOTIDE SEQUENCE [LARGE SCALE GENOMIC DNA]</scope>
</reference>
<dbReference type="EMBL" id="FN653271">
    <property type="protein sequence ID" value="CBY14284.1"/>
    <property type="molecule type" value="Genomic_DNA"/>
</dbReference>
<dbReference type="GO" id="GO:0004672">
    <property type="term" value="F:protein kinase activity"/>
    <property type="evidence" value="ECO:0007669"/>
    <property type="project" value="InterPro"/>
</dbReference>
<evidence type="ECO:0000313" key="2">
    <source>
        <dbReference type="EMBL" id="CBY14284.1"/>
    </source>
</evidence>
<feature type="domain" description="Protein kinase" evidence="1">
    <location>
        <begin position="1"/>
        <end position="251"/>
    </location>
</feature>
<dbReference type="Proteomes" id="UP000001307">
    <property type="component" value="Unassembled WGS sequence"/>
</dbReference>
<dbReference type="OrthoDB" id="20524at2759"/>
<dbReference type="AlphaFoldDB" id="E4XX90"/>
<evidence type="ECO:0000313" key="3">
    <source>
        <dbReference type="Proteomes" id="UP000001307"/>
    </source>
</evidence>
<keyword evidence="3" id="KW-1185">Reference proteome</keyword>
<dbReference type="GO" id="GO:0005524">
    <property type="term" value="F:ATP binding"/>
    <property type="evidence" value="ECO:0007669"/>
    <property type="project" value="InterPro"/>
</dbReference>
<sequence>MTGSKFKQVISNLTINLDDVDEKDCLGWITVSSRAECDLATALQQNKLDIEERKCIILQLKNVLNYLTSLNLIYFDLKLQNILLLKKDSKYQMRLADFGIMCEASGKSSFREMGYIRSGSKFMITDGKGIKGGTPGFCVGQQLFEGLAGNQPLFKIMIFLLCEWQSAWKINFHSLAHQEQLIVDDCFAQAGLNDFRIHFEAKMEAWIEGRSVDQMSIWDLTQQAKSIVTINFISSDIEKVEDNTALIHNFENVDFSFDQYVLSRTMMVSRIATNQKDTYLCSIIAASTLFRYAVETFLQKRYPSNPDVLKETLLTEKNVMFSIQYNLVPRTIQGLNLLPHERSNDNPFKLLQETRITRIFDRLTKRAYLEAEGWKIIMDMTKMHEVFPAIFGRDAFMPRKLVQKEVTLHKDMTVCKPMVGTLFILSHTGNVEVHSVVIDRIKKGDFIIKDSIGTTTNELSHEIEVTRPRYFKPEPGTVDWLVNFPVNRNGACLVRQENMELLNEDSRYNMIRCKPYLYPIAYTLELL</sequence>
<dbReference type="InterPro" id="IPR011009">
    <property type="entry name" value="Kinase-like_dom_sf"/>
</dbReference>
<dbReference type="PROSITE" id="PS00108">
    <property type="entry name" value="PROTEIN_KINASE_ST"/>
    <property type="match status" value="1"/>
</dbReference>
<organism evidence="2">
    <name type="scientific">Oikopleura dioica</name>
    <name type="common">Tunicate</name>
    <dbReference type="NCBI Taxonomy" id="34765"/>
    <lineage>
        <taxon>Eukaryota</taxon>
        <taxon>Metazoa</taxon>
        <taxon>Chordata</taxon>
        <taxon>Tunicata</taxon>
        <taxon>Appendicularia</taxon>
        <taxon>Copelata</taxon>
        <taxon>Oikopleuridae</taxon>
        <taxon>Oikopleura</taxon>
    </lineage>
</organism>
<proteinExistence type="predicted"/>
<dbReference type="InParanoid" id="E4XX90"/>
<dbReference type="Gene3D" id="1.10.510.10">
    <property type="entry name" value="Transferase(Phosphotransferase) domain 1"/>
    <property type="match status" value="1"/>
</dbReference>
<dbReference type="Pfam" id="PF00069">
    <property type="entry name" value="Pkinase"/>
    <property type="match status" value="1"/>
</dbReference>
<protein>
    <recommendedName>
        <fullName evidence="1">Protein kinase domain-containing protein</fullName>
    </recommendedName>
</protein>